<accession>A0A1K1PS76</accession>
<keyword evidence="3" id="KW-1185">Reference proteome</keyword>
<organism evidence="2 3">
    <name type="scientific">Amycolatopsis australiensis</name>
    <dbReference type="NCBI Taxonomy" id="546364"/>
    <lineage>
        <taxon>Bacteria</taxon>
        <taxon>Bacillati</taxon>
        <taxon>Actinomycetota</taxon>
        <taxon>Actinomycetes</taxon>
        <taxon>Pseudonocardiales</taxon>
        <taxon>Pseudonocardiaceae</taxon>
        <taxon>Amycolatopsis</taxon>
    </lineage>
</organism>
<protein>
    <submittedName>
        <fullName evidence="2">Uncharacterized protein</fullName>
    </submittedName>
</protein>
<evidence type="ECO:0000313" key="2">
    <source>
        <dbReference type="EMBL" id="SFW50315.1"/>
    </source>
</evidence>
<dbReference type="Proteomes" id="UP000182740">
    <property type="component" value="Unassembled WGS sequence"/>
</dbReference>
<evidence type="ECO:0000313" key="3">
    <source>
        <dbReference type="Proteomes" id="UP000182740"/>
    </source>
</evidence>
<gene>
    <name evidence="2" type="ORF">SAMN04489730_0936</name>
</gene>
<feature type="region of interest" description="Disordered" evidence="1">
    <location>
        <begin position="1"/>
        <end position="34"/>
    </location>
</feature>
<dbReference type="AlphaFoldDB" id="A0A1K1PS76"/>
<evidence type="ECO:0000256" key="1">
    <source>
        <dbReference type="SAM" id="MobiDB-lite"/>
    </source>
</evidence>
<proteinExistence type="predicted"/>
<sequence length="34" mass="3799">MSSNDSGAWHSRVQAEQEAIDRARREAAAKEGKR</sequence>
<feature type="compositionally biased region" description="Basic and acidic residues" evidence="1">
    <location>
        <begin position="13"/>
        <end position="34"/>
    </location>
</feature>
<dbReference type="EMBL" id="FPJG01000006">
    <property type="protein sequence ID" value="SFW50315.1"/>
    <property type="molecule type" value="Genomic_DNA"/>
</dbReference>
<reference evidence="3" key="1">
    <citation type="submission" date="2016-11" db="EMBL/GenBank/DDBJ databases">
        <authorList>
            <person name="Varghese N."/>
            <person name="Submissions S."/>
        </authorList>
    </citation>
    <scope>NUCLEOTIDE SEQUENCE [LARGE SCALE GENOMIC DNA]</scope>
    <source>
        <strain evidence="3">DSM 44671</strain>
    </source>
</reference>
<name>A0A1K1PS76_9PSEU</name>